<feature type="domain" description="AAA+ ATPase" evidence="14">
    <location>
        <begin position="277"/>
        <end position="438"/>
    </location>
</feature>
<name>A0A061H5B8_9BASI</name>
<keyword evidence="8" id="KW-1133">Transmembrane helix</keyword>
<dbReference type="InterPro" id="IPR003593">
    <property type="entry name" value="AAA+_ATPase"/>
</dbReference>
<dbReference type="GO" id="GO:0005524">
    <property type="term" value="F:ATP binding"/>
    <property type="evidence" value="ECO:0007669"/>
    <property type="project" value="UniProtKB-KW"/>
</dbReference>
<evidence type="ECO:0000313" key="17">
    <source>
        <dbReference type="Proteomes" id="UP000053664"/>
    </source>
</evidence>
<dbReference type="SUPFAM" id="SSF52540">
    <property type="entry name" value="P-loop containing nucleoside triphosphate hydrolases"/>
    <property type="match status" value="1"/>
</dbReference>
<dbReference type="PROSITE" id="PS00674">
    <property type="entry name" value="AAA"/>
    <property type="match status" value="1"/>
</dbReference>
<dbReference type="AlphaFoldDB" id="A0A061H5B8"/>
<evidence type="ECO:0000313" key="16">
    <source>
        <dbReference type="EMBL" id="EPQ28082.1"/>
    </source>
</evidence>
<protein>
    <recommendedName>
        <fullName evidence="18">AAA+ ATPase domain-containing protein</fullName>
    </recommendedName>
</protein>
<evidence type="ECO:0000256" key="10">
    <source>
        <dbReference type="ARBA" id="ARBA00023136"/>
    </source>
</evidence>
<dbReference type="Pfam" id="PF00004">
    <property type="entry name" value="AAA"/>
    <property type="match status" value="1"/>
</dbReference>
<accession>A0A061H5B8</accession>
<evidence type="ECO:0000256" key="11">
    <source>
        <dbReference type="ARBA" id="ARBA00048778"/>
    </source>
</evidence>
<evidence type="ECO:0000256" key="1">
    <source>
        <dbReference type="ARBA" id="ARBA00004434"/>
    </source>
</evidence>
<evidence type="ECO:0000259" key="14">
    <source>
        <dbReference type="SMART" id="SM00382"/>
    </source>
</evidence>
<keyword evidence="4 12" id="KW-0547">Nucleotide-binding</keyword>
<dbReference type="SMART" id="SM00382">
    <property type="entry name" value="AAA"/>
    <property type="match status" value="1"/>
</dbReference>
<dbReference type="Proteomes" id="UP000053664">
    <property type="component" value="Unassembled WGS sequence"/>
</dbReference>
<dbReference type="Pfam" id="PF25426">
    <property type="entry name" value="AAA_lid_BCS1"/>
    <property type="match status" value="1"/>
</dbReference>
<evidence type="ECO:0000256" key="6">
    <source>
        <dbReference type="ARBA" id="ARBA00022801"/>
    </source>
</evidence>
<dbReference type="GeneID" id="19318513"/>
<dbReference type="HOGENOM" id="CLU_010189_3_2_1"/>
<reference evidence="16 17" key="1">
    <citation type="journal article" date="2013" name="Plant Cell">
        <title>The transition from a phytopathogenic smut ancestor to an anamorphic biocontrol agent deciphered by comparative whole-genome analysis.</title>
        <authorList>
            <person name="Lefebvre F."/>
            <person name="Joly D.L."/>
            <person name="Labbe C."/>
            <person name="Teichmann B."/>
            <person name="Linning R."/>
            <person name="Belzile F."/>
            <person name="Bakkeren G."/>
            <person name="Belanger R.R."/>
        </authorList>
    </citation>
    <scope>NUCLEOTIDE SEQUENCE [LARGE SCALE GENOMIC DNA]</scope>
    <source>
        <strain evidence="16 17">PF-1</strain>
    </source>
</reference>
<dbReference type="EMBL" id="KE361636">
    <property type="protein sequence ID" value="EPQ28082.1"/>
    <property type="molecule type" value="Genomic_DNA"/>
</dbReference>
<dbReference type="InterPro" id="IPR050747">
    <property type="entry name" value="Mitochondrial_chaperone_BCS1"/>
</dbReference>
<keyword evidence="5" id="KW-0999">Mitochondrion inner membrane</keyword>
<dbReference type="GO" id="GO:0005743">
    <property type="term" value="C:mitochondrial inner membrane"/>
    <property type="evidence" value="ECO:0007669"/>
    <property type="project" value="UniProtKB-SubCell"/>
</dbReference>
<keyword evidence="9" id="KW-0496">Mitochondrion</keyword>
<dbReference type="GO" id="GO:0016887">
    <property type="term" value="F:ATP hydrolysis activity"/>
    <property type="evidence" value="ECO:0007669"/>
    <property type="project" value="InterPro"/>
</dbReference>
<dbReference type="SMART" id="SM01024">
    <property type="entry name" value="BCS1_N"/>
    <property type="match status" value="1"/>
</dbReference>
<evidence type="ECO:0000256" key="3">
    <source>
        <dbReference type="ARBA" id="ARBA00022692"/>
    </source>
</evidence>
<dbReference type="InterPro" id="IPR027417">
    <property type="entry name" value="P-loop_NTPase"/>
</dbReference>
<keyword evidence="3" id="KW-0812">Transmembrane</keyword>
<evidence type="ECO:0000256" key="4">
    <source>
        <dbReference type="ARBA" id="ARBA00022741"/>
    </source>
</evidence>
<feature type="domain" description="BCS1 N-terminal" evidence="15">
    <location>
        <begin position="47"/>
        <end position="244"/>
    </location>
</feature>
<dbReference type="PANTHER" id="PTHR23070">
    <property type="entry name" value="BCS1 AAA-TYPE ATPASE"/>
    <property type="match status" value="1"/>
</dbReference>
<dbReference type="eggNOG" id="KOG0743">
    <property type="taxonomic scope" value="Eukaryota"/>
</dbReference>
<comment type="catalytic activity">
    <reaction evidence="11">
        <text>ATP + H2O = ADP + phosphate + H(+)</text>
        <dbReference type="Rhea" id="RHEA:13065"/>
        <dbReference type="ChEBI" id="CHEBI:15377"/>
        <dbReference type="ChEBI" id="CHEBI:15378"/>
        <dbReference type="ChEBI" id="CHEBI:30616"/>
        <dbReference type="ChEBI" id="CHEBI:43474"/>
        <dbReference type="ChEBI" id="CHEBI:456216"/>
    </reaction>
    <physiologicalReaction direction="left-to-right" evidence="11">
        <dbReference type="Rhea" id="RHEA:13066"/>
    </physiologicalReaction>
</comment>
<keyword evidence="10" id="KW-0472">Membrane</keyword>
<dbReference type="KEGG" id="pfp:PFL1_04409"/>
<evidence type="ECO:0000256" key="5">
    <source>
        <dbReference type="ARBA" id="ARBA00022792"/>
    </source>
</evidence>
<dbReference type="Gene3D" id="3.40.50.300">
    <property type="entry name" value="P-loop containing nucleotide triphosphate hydrolases"/>
    <property type="match status" value="1"/>
</dbReference>
<evidence type="ECO:0000259" key="15">
    <source>
        <dbReference type="SMART" id="SM01024"/>
    </source>
</evidence>
<comment type="subcellular location">
    <subcellularLocation>
        <location evidence="1">Mitochondrion inner membrane</location>
        <topology evidence="1">Single-pass membrane protein</topology>
    </subcellularLocation>
</comment>
<comment type="similarity">
    <text evidence="2">Belongs to the AAA ATPase family. BCS1 subfamily.</text>
</comment>
<evidence type="ECO:0000256" key="13">
    <source>
        <dbReference type="SAM" id="MobiDB-lite"/>
    </source>
</evidence>
<feature type="region of interest" description="Disordered" evidence="13">
    <location>
        <begin position="460"/>
        <end position="482"/>
    </location>
</feature>
<dbReference type="InterPro" id="IPR003959">
    <property type="entry name" value="ATPase_AAA_core"/>
</dbReference>
<evidence type="ECO:0000256" key="12">
    <source>
        <dbReference type="RuleBase" id="RU003651"/>
    </source>
</evidence>
<keyword evidence="6" id="KW-0378">Hydrolase</keyword>
<sequence>MLHGGSTQKVGLSASPSWTSILSVAGVVEALRELFSSSQFRDGIKFFAIGAALSTTKSILNYVWSNVRRLFLHKAVIRDTDPAYQAVLRYVVDAGAWSKSARDVEVSSYPRMPYDYVRDEDDGGTGGELVDLDSVELGINGDTHRKSETRVHFFPLATDSFRFSYEGTPVWCTRKREQIGDSNFQDTLELNFLTFSRQPLRRFFVEARVTFSQYNSGKVVVMNIDKYMNWSQAAARPKRYFNSIHLPGDTKEKLLADAKTFLLPSNRKWYADRGIPYRRGYLLYGRPGSGKTSTVHALASELDLKIYTVALTSKKMSNAVFQEMLASVPPKSIVLIEDIDAVFQSRVMKETSDDVADGMADRIEMPSRASALRQAQEDAAAAANTSDVTFQTLLNVIDGVGAPEGRILIMTTNHRELLDEALIRPGRIDLQIAYMYATKGQVLDLFTRWYEQLATSPTAPLGGGAGAEKSLPASSSSSDEGALDHAKLRELAARFVAQVPEGELSLAAIQGFLLLHKEDPHGAVDNVAAWLREQADAK</sequence>
<dbReference type="RefSeq" id="XP_007880125.1">
    <property type="nucleotide sequence ID" value="XM_007881934.1"/>
</dbReference>
<evidence type="ECO:0000256" key="7">
    <source>
        <dbReference type="ARBA" id="ARBA00022840"/>
    </source>
</evidence>
<dbReference type="InterPro" id="IPR057495">
    <property type="entry name" value="AAA_lid_BCS1"/>
</dbReference>
<proteinExistence type="inferred from homology"/>
<keyword evidence="7 12" id="KW-0067">ATP-binding</keyword>
<evidence type="ECO:0000256" key="2">
    <source>
        <dbReference type="ARBA" id="ARBA00007448"/>
    </source>
</evidence>
<evidence type="ECO:0000256" key="9">
    <source>
        <dbReference type="ARBA" id="ARBA00023128"/>
    </source>
</evidence>
<dbReference type="InterPro" id="IPR003960">
    <property type="entry name" value="ATPase_AAA_CS"/>
</dbReference>
<gene>
    <name evidence="16" type="ORF">PFL1_04409</name>
</gene>
<dbReference type="Pfam" id="PF08740">
    <property type="entry name" value="BCS1_N"/>
    <property type="match status" value="1"/>
</dbReference>
<dbReference type="InterPro" id="IPR014851">
    <property type="entry name" value="BCS1_N"/>
</dbReference>
<evidence type="ECO:0000256" key="8">
    <source>
        <dbReference type="ARBA" id="ARBA00022989"/>
    </source>
</evidence>
<organism evidence="16 17">
    <name type="scientific">Pseudozyma flocculosa PF-1</name>
    <dbReference type="NCBI Taxonomy" id="1277687"/>
    <lineage>
        <taxon>Eukaryota</taxon>
        <taxon>Fungi</taxon>
        <taxon>Dikarya</taxon>
        <taxon>Basidiomycota</taxon>
        <taxon>Ustilaginomycotina</taxon>
        <taxon>Ustilaginomycetes</taxon>
        <taxon>Ustilaginales</taxon>
        <taxon>Ustilaginaceae</taxon>
        <taxon>Pseudozyma</taxon>
    </lineage>
</organism>
<evidence type="ECO:0008006" key="18">
    <source>
        <dbReference type="Google" id="ProtNLM"/>
    </source>
</evidence>